<feature type="domain" description="Carbohydrate kinase PfkB" evidence="13">
    <location>
        <begin position="5"/>
        <end position="296"/>
    </location>
</feature>
<reference evidence="14 15" key="1">
    <citation type="submission" date="2019-12" db="EMBL/GenBank/DDBJ databases">
        <title>Genome sequenceing of Clostridium bovifaecis.</title>
        <authorList>
            <person name="Yao Y."/>
        </authorList>
    </citation>
    <scope>NUCLEOTIDE SEQUENCE [LARGE SCALE GENOMIC DNA]</scope>
    <source>
        <strain evidence="14 15">BXX</strain>
    </source>
</reference>
<dbReference type="EC" id="2.7.1.15" evidence="2 12"/>
<feature type="binding site" evidence="12">
    <location>
        <position position="279"/>
    </location>
    <ligand>
        <name>ATP</name>
        <dbReference type="ChEBI" id="CHEBI:30616"/>
    </ligand>
</feature>
<gene>
    <name evidence="12 14" type="primary">rbsK</name>
    <name evidence="14" type="ORF">GOM49_05625</name>
</gene>
<feature type="binding site" evidence="12">
    <location>
        <begin position="41"/>
        <end position="45"/>
    </location>
    <ligand>
        <name>substrate</name>
    </ligand>
</feature>
<keyword evidence="12" id="KW-0963">Cytoplasm</keyword>
<dbReference type="PANTHER" id="PTHR10584:SF166">
    <property type="entry name" value="RIBOKINASE"/>
    <property type="match status" value="1"/>
</dbReference>
<dbReference type="GO" id="GO:0005829">
    <property type="term" value="C:cytosol"/>
    <property type="evidence" value="ECO:0007669"/>
    <property type="project" value="TreeGrafter"/>
</dbReference>
<keyword evidence="9 12" id="KW-0460">Magnesium</keyword>
<dbReference type="GO" id="GO:0019303">
    <property type="term" value="P:D-ribose catabolic process"/>
    <property type="evidence" value="ECO:0007669"/>
    <property type="project" value="UniProtKB-UniRule"/>
</dbReference>
<feature type="binding site" evidence="12">
    <location>
        <begin position="223"/>
        <end position="228"/>
    </location>
    <ligand>
        <name>ATP</name>
        <dbReference type="ChEBI" id="CHEBI:30616"/>
    </ligand>
</feature>
<dbReference type="SUPFAM" id="SSF53613">
    <property type="entry name" value="Ribokinase-like"/>
    <property type="match status" value="1"/>
</dbReference>
<dbReference type="NCBIfam" id="TIGR02152">
    <property type="entry name" value="D_ribokin_bact"/>
    <property type="match status" value="1"/>
</dbReference>
<dbReference type="AlphaFoldDB" id="A0A6I6EQF8"/>
<comment type="activity regulation">
    <text evidence="12">Activated by a monovalent cation that binds near, but not in, the active site. The most likely occupant of the site in vivo is potassium. Ion binding induces a conformational change that may alter substrate affinity.</text>
</comment>
<evidence type="ECO:0000256" key="1">
    <source>
        <dbReference type="ARBA" id="ARBA00005380"/>
    </source>
</evidence>
<dbReference type="Pfam" id="PF00294">
    <property type="entry name" value="PfkB"/>
    <property type="match status" value="1"/>
</dbReference>
<dbReference type="InterPro" id="IPR011877">
    <property type="entry name" value="Ribokinase"/>
</dbReference>
<evidence type="ECO:0000256" key="12">
    <source>
        <dbReference type="HAMAP-Rule" id="MF_01987"/>
    </source>
</evidence>
<accession>A0A6I6EQF8</accession>
<dbReference type="HAMAP" id="MF_01987">
    <property type="entry name" value="Ribokinase"/>
    <property type="match status" value="1"/>
</dbReference>
<feature type="active site" description="Proton acceptor" evidence="12">
    <location>
        <position position="255"/>
    </location>
</feature>
<evidence type="ECO:0000256" key="8">
    <source>
        <dbReference type="ARBA" id="ARBA00022840"/>
    </source>
</evidence>
<dbReference type="GO" id="GO:0005524">
    <property type="term" value="F:ATP binding"/>
    <property type="evidence" value="ECO:0007669"/>
    <property type="project" value="UniProtKB-UniRule"/>
</dbReference>
<dbReference type="CDD" id="cd01174">
    <property type="entry name" value="ribokinase"/>
    <property type="match status" value="1"/>
</dbReference>
<comment type="caution">
    <text evidence="12">Lacks conserved residue(s) required for the propagation of feature annotation.</text>
</comment>
<evidence type="ECO:0000256" key="7">
    <source>
        <dbReference type="ARBA" id="ARBA00022777"/>
    </source>
</evidence>
<keyword evidence="8 12" id="KW-0067">ATP-binding</keyword>
<feature type="binding site" evidence="12">
    <location>
        <begin position="254"/>
        <end position="255"/>
    </location>
    <ligand>
        <name>ATP</name>
        <dbReference type="ChEBI" id="CHEBI:30616"/>
    </ligand>
</feature>
<dbReference type="Proteomes" id="UP000422764">
    <property type="component" value="Chromosome"/>
</dbReference>
<feature type="binding site" evidence="12">
    <location>
        <position position="187"/>
    </location>
    <ligand>
        <name>ATP</name>
        <dbReference type="ChEBI" id="CHEBI:30616"/>
    </ligand>
</feature>
<comment type="similarity">
    <text evidence="1">Belongs to the carbohydrate kinase pfkB family.</text>
</comment>
<keyword evidence="10 12" id="KW-0630">Potassium</keyword>
<evidence type="ECO:0000256" key="10">
    <source>
        <dbReference type="ARBA" id="ARBA00022958"/>
    </source>
</evidence>
<comment type="catalytic activity">
    <reaction evidence="12">
        <text>D-ribose + ATP = D-ribose 5-phosphate + ADP + H(+)</text>
        <dbReference type="Rhea" id="RHEA:13697"/>
        <dbReference type="ChEBI" id="CHEBI:15378"/>
        <dbReference type="ChEBI" id="CHEBI:30616"/>
        <dbReference type="ChEBI" id="CHEBI:47013"/>
        <dbReference type="ChEBI" id="CHEBI:78346"/>
        <dbReference type="ChEBI" id="CHEBI:456216"/>
        <dbReference type="EC" id="2.7.1.15"/>
    </reaction>
</comment>
<dbReference type="UniPathway" id="UPA00916">
    <property type="reaction ID" value="UER00889"/>
</dbReference>
<dbReference type="InterPro" id="IPR011611">
    <property type="entry name" value="PfkB_dom"/>
</dbReference>
<protein>
    <recommendedName>
        <fullName evidence="3 12">Ribokinase</fullName>
        <shortName evidence="12">RK</shortName>
        <ecNumber evidence="2 12">2.7.1.15</ecNumber>
    </recommendedName>
</protein>
<evidence type="ECO:0000256" key="6">
    <source>
        <dbReference type="ARBA" id="ARBA00022741"/>
    </source>
</evidence>
<dbReference type="GO" id="GO:0004747">
    <property type="term" value="F:ribokinase activity"/>
    <property type="evidence" value="ECO:0007669"/>
    <property type="project" value="UniProtKB-UniRule"/>
</dbReference>
<keyword evidence="7 12" id="KW-0418">Kinase</keyword>
<evidence type="ECO:0000256" key="9">
    <source>
        <dbReference type="ARBA" id="ARBA00022842"/>
    </source>
</evidence>
<dbReference type="EMBL" id="CP046522">
    <property type="protein sequence ID" value="QGU94653.1"/>
    <property type="molecule type" value="Genomic_DNA"/>
</dbReference>
<evidence type="ECO:0000256" key="2">
    <source>
        <dbReference type="ARBA" id="ARBA00012035"/>
    </source>
</evidence>
<feature type="binding site" evidence="12">
    <location>
        <position position="255"/>
    </location>
    <ligand>
        <name>substrate</name>
    </ligand>
</feature>
<feature type="binding site" evidence="12">
    <location>
        <begin position="13"/>
        <end position="15"/>
    </location>
    <ligand>
        <name>substrate</name>
    </ligand>
</feature>
<keyword evidence="4 12" id="KW-0808">Transferase</keyword>
<dbReference type="InterPro" id="IPR002173">
    <property type="entry name" value="Carboh/pur_kinase_PfkB_CS"/>
</dbReference>
<evidence type="ECO:0000256" key="4">
    <source>
        <dbReference type="ARBA" id="ARBA00022679"/>
    </source>
</evidence>
<evidence type="ECO:0000256" key="11">
    <source>
        <dbReference type="ARBA" id="ARBA00023277"/>
    </source>
</evidence>
<comment type="pathway">
    <text evidence="12">Carbohydrate metabolism; D-ribose degradation; D-ribose 5-phosphate from beta-D-ribopyranose: step 2/2.</text>
</comment>
<proteinExistence type="inferred from homology"/>
<comment type="similarity">
    <text evidence="12">Belongs to the carbohydrate kinase PfkB family. Ribokinase subfamily.</text>
</comment>
<feature type="binding site" evidence="12">
    <location>
        <position position="143"/>
    </location>
    <ligand>
        <name>substrate</name>
    </ligand>
</feature>
<sequence>MGQGKIVVMGSFVVDLMGRTPHLPVKGETVKGSTFMMGPGGKGSNQGVAAKRAGANVVMVTKVGNDDFANIALRSFKNEGMDTRFVFMDEKYSTGAALIMVDENTSENEILVTLGACNNITDEDIEKVREEIESSGVLLTQLETNVEAVEKVVDIAYSKGVKIILNPAPVQEIPDEVIKKVHILTPNEVEASILSGVKVNEVEDAKKAAKVLMEKGAENVIITLGSKGSLVVTPEKTEFIESIKVNAIDTTGAGDAYNGGLATALAEGKDIFEAAKFANIVGALSVTKIGTAPAMPYRKEIDEYLK</sequence>
<keyword evidence="11 12" id="KW-0119">Carbohydrate metabolism</keyword>
<feature type="binding site" evidence="12">
    <location>
        <position position="285"/>
    </location>
    <ligand>
        <name>K(+)</name>
        <dbReference type="ChEBI" id="CHEBI:29103"/>
    </ligand>
</feature>
<comment type="cofactor">
    <cofactor evidence="12">
        <name>Mg(2+)</name>
        <dbReference type="ChEBI" id="CHEBI:18420"/>
    </cofactor>
    <text evidence="12">Requires a divalent cation, most likely magnesium in vivo, as an electrophilic catalyst to aid phosphoryl group transfer. It is the chelate of the metal and the nucleotide that is the actual substrate.</text>
</comment>
<feature type="binding site" evidence="12">
    <location>
        <position position="251"/>
    </location>
    <ligand>
        <name>K(+)</name>
        <dbReference type="ChEBI" id="CHEBI:29103"/>
    </ligand>
</feature>
<comment type="subunit">
    <text evidence="12">Homodimer.</text>
</comment>
<evidence type="ECO:0000313" key="15">
    <source>
        <dbReference type="Proteomes" id="UP000422764"/>
    </source>
</evidence>
<feature type="binding site" evidence="12">
    <location>
        <position position="249"/>
    </location>
    <ligand>
        <name>K(+)</name>
        <dbReference type="ChEBI" id="CHEBI:29103"/>
    </ligand>
</feature>
<name>A0A6I6EQF8_9CLOT</name>
<keyword evidence="5 12" id="KW-0479">Metal-binding</keyword>
<dbReference type="InterPro" id="IPR002139">
    <property type="entry name" value="Ribo/fructo_kinase"/>
</dbReference>
<comment type="subcellular location">
    <subcellularLocation>
        <location evidence="12">Cytoplasm</location>
    </subcellularLocation>
</comment>
<comment type="function">
    <text evidence="12">Catalyzes the phosphorylation of ribose at O-5 in a reaction requiring ATP and magnesium. The resulting D-ribose-5-phosphate can then be used either for sythesis of nucleotides, histidine, and tryptophan, or as a component of the pentose phosphate pathway.</text>
</comment>
<feature type="binding site" evidence="12">
    <location>
        <position position="290"/>
    </location>
    <ligand>
        <name>K(+)</name>
        <dbReference type="ChEBI" id="CHEBI:29103"/>
    </ligand>
</feature>
<dbReference type="PANTHER" id="PTHR10584">
    <property type="entry name" value="SUGAR KINASE"/>
    <property type="match status" value="1"/>
</dbReference>
<evidence type="ECO:0000256" key="5">
    <source>
        <dbReference type="ARBA" id="ARBA00022723"/>
    </source>
</evidence>
<dbReference type="InterPro" id="IPR029056">
    <property type="entry name" value="Ribokinase-like"/>
</dbReference>
<keyword evidence="15" id="KW-1185">Reference proteome</keyword>
<organism evidence="14 15">
    <name type="scientific">Clostridium bovifaecis</name>
    <dbReference type="NCBI Taxonomy" id="2184719"/>
    <lineage>
        <taxon>Bacteria</taxon>
        <taxon>Bacillati</taxon>
        <taxon>Bacillota</taxon>
        <taxon>Clostridia</taxon>
        <taxon>Eubacteriales</taxon>
        <taxon>Clostridiaceae</taxon>
        <taxon>Clostridium</taxon>
    </lineage>
</organism>
<dbReference type="PROSITE" id="PS00584">
    <property type="entry name" value="PFKB_KINASES_2"/>
    <property type="match status" value="1"/>
</dbReference>
<feature type="binding site" evidence="12">
    <location>
        <position position="288"/>
    </location>
    <ligand>
        <name>K(+)</name>
        <dbReference type="ChEBI" id="CHEBI:29103"/>
    </ligand>
</feature>
<dbReference type="GO" id="GO:0046872">
    <property type="term" value="F:metal ion binding"/>
    <property type="evidence" value="ECO:0007669"/>
    <property type="project" value="UniProtKB-KW"/>
</dbReference>
<keyword evidence="6 12" id="KW-0547">Nucleotide-binding</keyword>
<evidence type="ECO:0000256" key="3">
    <source>
        <dbReference type="ARBA" id="ARBA00016943"/>
    </source>
</evidence>
<evidence type="ECO:0000259" key="13">
    <source>
        <dbReference type="Pfam" id="PF00294"/>
    </source>
</evidence>
<dbReference type="Gene3D" id="3.40.1190.20">
    <property type="match status" value="1"/>
</dbReference>
<evidence type="ECO:0000313" key="14">
    <source>
        <dbReference type="EMBL" id="QGU94653.1"/>
    </source>
</evidence>
<dbReference type="PRINTS" id="PR00990">
    <property type="entry name" value="RIBOKINASE"/>
</dbReference>